<dbReference type="STRING" id="1093900.A0A507AMU7"/>
<gene>
    <name evidence="4" type="ORF">E0L32_001493</name>
    <name evidence="5" type="ORF">E0L32_001706</name>
</gene>
<dbReference type="PANTHER" id="PTHR47784">
    <property type="entry name" value="STEROL UPTAKE CONTROL PROTEIN 2"/>
    <property type="match status" value="1"/>
</dbReference>
<dbReference type="GO" id="GO:0001228">
    <property type="term" value="F:DNA-binding transcription activator activity, RNA polymerase II-specific"/>
    <property type="evidence" value="ECO:0007669"/>
    <property type="project" value="TreeGrafter"/>
</dbReference>
<dbReference type="InterPro" id="IPR001138">
    <property type="entry name" value="Zn2Cys6_DnaBD"/>
</dbReference>
<feature type="region of interest" description="Disordered" evidence="2">
    <location>
        <begin position="462"/>
        <end position="483"/>
    </location>
</feature>
<dbReference type="InterPro" id="IPR053157">
    <property type="entry name" value="Sterol_Uptake_Regulator"/>
</dbReference>
<feature type="compositionally biased region" description="Low complexity" evidence="2">
    <location>
        <begin position="1"/>
        <end position="18"/>
    </location>
</feature>
<dbReference type="InterPro" id="IPR021858">
    <property type="entry name" value="Fun_TF"/>
</dbReference>
<dbReference type="GeneID" id="41968940"/>
<dbReference type="EMBL" id="SKBQ01000006">
    <property type="protein sequence ID" value="TPX09033.1"/>
    <property type="molecule type" value="Genomic_DNA"/>
</dbReference>
<keyword evidence="1" id="KW-0539">Nucleus</keyword>
<evidence type="ECO:0000259" key="3">
    <source>
        <dbReference type="PROSITE" id="PS50048"/>
    </source>
</evidence>
<protein>
    <recommendedName>
        <fullName evidence="3">Zn(2)-C6 fungal-type domain-containing protein</fullName>
    </recommendedName>
</protein>
<dbReference type="RefSeq" id="XP_030990744.1">
    <property type="nucleotide sequence ID" value="XM_031135579.1"/>
</dbReference>
<keyword evidence="6" id="KW-1185">Reference proteome</keyword>
<dbReference type="PANTHER" id="PTHR47784:SF9">
    <property type="entry name" value="ZN(II)2CYS6 TRANSCRIPTION FACTOR (EUROFUNG)"/>
    <property type="match status" value="1"/>
</dbReference>
<comment type="caution">
    <text evidence="4">The sequence shown here is derived from an EMBL/GenBank/DDBJ whole genome shotgun (WGS) entry which is preliminary data.</text>
</comment>
<dbReference type="InParanoid" id="A0A507AMU7"/>
<reference evidence="4 6" key="1">
    <citation type="submission" date="2019-06" db="EMBL/GenBank/DDBJ databases">
        <title>Draft genome sequence of the filamentous fungus Phialemoniopsis curvata isolated from diesel fuel.</title>
        <authorList>
            <person name="Varaljay V.A."/>
            <person name="Lyon W.J."/>
            <person name="Crouch A.L."/>
            <person name="Drake C.E."/>
            <person name="Hollomon J.M."/>
            <person name="Nadeau L.J."/>
            <person name="Nunn H.S."/>
            <person name="Stevenson B.S."/>
            <person name="Bojanowski C.L."/>
            <person name="Crookes-Goodson W.J."/>
        </authorList>
    </citation>
    <scope>NUCLEOTIDE SEQUENCE [LARGE SCALE GENOMIC DNA]</scope>
    <source>
        <strain evidence="4 6">D216</strain>
    </source>
</reference>
<dbReference type="SMART" id="SM00066">
    <property type="entry name" value="GAL4"/>
    <property type="match status" value="1"/>
</dbReference>
<evidence type="ECO:0000313" key="6">
    <source>
        <dbReference type="Proteomes" id="UP000319257"/>
    </source>
</evidence>
<organism evidence="4 6">
    <name type="scientific">Thyridium curvatum</name>
    <dbReference type="NCBI Taxonomy" id="1093900"/>
    <lineage>
        <taxon>Eukaryota</taxon>
        <taxon>Fungi</taxon>
        <taxon>Dikarya</taxon>
        <taxon>Ascomycota</taxon>
        <taxon>Pezizomycotina</taxon>
        <taxon>Sordariomycetes</taxon>
        <taxon>Sordariomycetidae</taxon>
        <taxon>Thyridiales</taxon>
        <taxon>Thyridiaceae</taxon>
        <taxon>Thyridium</taxon>
    </lineage>
</organism>
<name>A0A507AMU7_9PEZI</name>
<dbReference type="CDD" id="cd00067">
    <property type="entry name" value="GAL4"/>
    <property type="match status" value="1"/>
</dbReference>
<dbReference type="EMBL" id="SKBQ01000006">
    <property type="protein sequence ID" value="TPX09246.1"/>
    <property type="molecule type" value="Genomic_DNA"/>
</dbReference>
<dbReference type="OrthoDB" id="648861at2759"/>
<dbReference type="InterPro" id="IPR036864">
    <property type="entry name" value="Zn2-C6_fun-type_DNA-bd_sf"/>
</dbReference>
<feature type="compositionally biased region" description="Pro residues" evidence="2">
    <location>
        <begin position="19"/>
        <end position="29"/>
    </location>
</feature>
<feature type="domain" description="Zn(2)-C6 fungal-type" evidence="3">
    <location>
        <begin position="60"/>
        <end position="90"/>
    </location>
</feature>
<dbReference type="Gene3D" id="4.10.240.10">
    <property type="entry name" value="Zn(2)-C6 fungal-type DNA-binding domain"/>
    <property type="match status" value="1"/>
</dbReference>
<evidence type="ECO:0000256" key="2">
    <source>
        <dbReference type="SAM" id="MobiDB-lite"/>
    </source>
</evidence>
<dbReference type="GO" id="GO:0008270">
    <property type="term" value="F:zinc ion binding"/>
    <property type="evidence" value="ECO:0007669"/>
    <property type="project" value="InterPro"/>
</dbReference>
<evidence type="ECO:0000313" key="5">
    <source>
        <dbReference type="EMBL" id="TPX09246.1"/>
    </source>
</evidence>
<dbReference type="Pfam" id="PF11951">
    <property type="entry name" value="Fungal_trans_2"/>
    <property type="match status" value="1"/>
</dbReference>
<proteinExistence type="predicted"/>
<evidence type="ECO:0000256" key="1">
    <source>
        <dbReference type="ARBA" id="ARBA00023242"/>
    </source>
</evidence>
<dbReference type="AlphaFoldDB" id="A0A507AMU7"/>
<accession>A0A507AMU7</accession>
<dbReference type="PROSITE" id="PS50048">
    <property type="entry name" value="ZN2_CY6_FUNGAL_2"/>
    <property type="match status" value="1"/>
</dbReference>
<feature type="region of interest" description="Disordered" evidence="2">
    <location>
        <begin position="1"/>
        <end position="32"/>
    </location>
</feature>
<dbReference type="SUPFAM" id="SSF57701">
    <property type="entry name" value="Zn2/Cys6 DNA-binding domain"/>
    <property type="match status" value="1"/>
</dbReference>
<dbReference type="Pfam" id="PF00172">
    <property type="entry name" value="Zn_clus"/>
    <property type="match status" value="1"/>
</dbReference>
<evidence type="ECO:0000313" key="4">
    <source>
        <dbReference type="EMBL" id="TPX09033.1"/>
    </source>
</evidence>
<dbReference type="Proteomes" id="UP000319257">
    <property type="component" value="Unassembled WGS sequence"/>
</dbReference>
<sequence>MAAAPPSASRPLAAAAPSSPSPASRPQPSEPRFQVISLNDANPQIREYKRRKPHRKTKNGCIACKQKRVKCDETFPICLRCQRNRRTCVYPHDGTSPPTPIVTKIEEEAAGDPRMSLGTAIVPVTGPEVGTSSDELLLHYRNNWFGIFDMPSHTGSFVPLALRYPHLRSTLLAISASHLRHQAPGHKDYRVAEQYQVTLAVRDYQAALDTPFDVHGQMGTDSLLLTAMLMNTLSMVLPFDEDPDFSKEPDIDKSWVFSSRPDRLGWLAVQQGLSPLLAATAKWRERSFLAPLFRNSDDSRRTLTGEGHALDRVPEHWIAAARLNTEVSSPTSDPNASFADVNFREPIRVMAELRLLEPSRINMLRYWQFVGTLTPAFRQCLFDRDPVALWVFGYWLGLMCRFKRVWWMQRRTRRDFRAIRSWLVQARLANRPGEQGRLWRSLMADLDRTWGFEYDRAMADRSGFSPSQAASRSVLVKRQRTPS</sequence>
<dbReference type="PROSITE" id="PS00463">
    <property type="entry name" value="ZN2_CY6_FUNGAL_1"/>
    <property type="match status" value="1"/>
</dbReference>